<dbReference type="OrthoDB" id="5134445at2759"/>
<proteinExistence type="predicted"/>
<dbReference type="Proteomes" id="UP000824596">
    <property type="component" value="Unassembled WGS sequence"/>
</dbReference>
<feature type="compositionally biased region" description="Acidic residues" evidence="1">
    <location>
        <begin position="115"/>
        <end position="136"/>
    </location>
</feature>
<name>A0A9P8SMM6_9HYPO</name>
<sequence length="180" mass="20515">MGPTADAGSVLFPYVAGRSMDLRTSSGDNIQVTITRVYPITMSPVMEVQMKTPGGHRNVLLKLFDRRFGGDRRRQPYNQEAEAAWQNCLRSGLAQNLLESLQEDEEIIKMARFQEDDDDDNDDSDEEEEEEEEDDERQLQEQEVVIYHATQKGYKSEVRAYTELKSLQGRCIPSFIASAS</sequence>
<accession>A0A9P8SMM6</accession>
<evidence type="ECO:0000313" key="3">
    <source>
        <dbReference type="Proteomes" id="UP000824596"/>
    </source>
</evidence>
<keyword evidence="3" id="KW-1185">Reference proteome</keyword>
<evidence type="ECO:0000313" key="2">
    <source>
        <dbReference type="EMBL" id="KAH0966291.1"/>
    </source>
</evidence>
<protein>
    <submittedName>
        <fullName evidence="2">Uncharacterized protein</fullName>
    </submittedName>
</protein>
<dbReference type="RefSeq" id="XP_044723804.1">
    <property type="nucleotide sequence ID" value="XM_044860171.1"/>
</dbReference>
<dbReference type="EMBL" id="JAIZPD010000002">
    <property type="protein sequence ID" value="KAH0966291.1"/>
    <property type="molecule type" value="Genomic_DNA"/>
</dbReference>
<dbReference type="GeneID" id="68350829"/>
<dbReference type="AlphaFoldDB" id="A0A9P8SMM6"/>
<gene>
    <name evidence="2" type="ORF">HRG_01700</name>
</gene>
<reference evidence="2" key="1">
    <citation type="submission" date="2021-09" db="EMBL/GenBank/DDBJ databases">
        <title>A high-quality genome of the endoparasitic fungus Hirsutella rhossiliensis with a comparison of Hirsutella genomes reveals transposable elements contributing to genome size variation.</title>
        <authorList>
            <person name="Lin R."/>
            <person name="Jiao Y."/>
            <person name="Sun X."/>
            <person name="Ling J."/>
            <person name="Xie B."/>
            <person name="Cheng X."/>
        </authorList>
    </citation>
    <scope>NUCLEOTIDE SEQUENCE</scope>
    <source>
        <strain evidence="2">HR02</strain>
    </source>
</reference>
<feature type="region of interest" description="Disordered" evidence="1">
    <location>
        <begin position="112"/>
        <end position="143"/>
    </location>
</feature>
<comment type="caution">
    <text evidence="2">The sequence shown here is derived from an EMBL/GenBank/DDBJ whole genome shotgun (WGS) entry which is preliminary data.</text>
</comment>
<organism evidence="2 3">
    <name type="scientific">Hirsutella rhossiliensis</name>
    <dbReference type="NCBI Taxonomy" id="111463"/>
    <lineage>
        <taxon>Eukaryota</taxon>
        <taxon>Fungi</taxon>
        <taxon>Dikarya</taxon>
        <taxon>Ascomycota</taxon>
        <taxon>Pezizomycotina</taxon>
        <taxon>Sordariomycetes</taxon>
        <taxon>Hypocreomycetidae</taxon>
        <taxon>Hypocreales</taxon>
        <taxon>Ophiocordycipitaceae</taxon>
        <taxon>Hirsutella</taxon>
    </lineage>
</organism>
<evidence type="ECO:0000256" key="1">
    <source>
        <dbReference type="SAM" id="MobiDB-lite"/>
    </source>
</evidence>